<dbReference type="SUPFAM" id="SSF53822">
    <property type="entry name" value="Periplasmic binding protein-like I"/>
    <property type="match status" value="1"/>
</dbReference>
<feature type="region of interest" description="Disordered" evidence="3">
    <location>
        <begin position="28"/>
        <end position="52"/>
    </location>
</feature>
<dbReference type="Pfam" id="PF13407">
    <property type="entry name" value="Peripla_BP_4"/>
    <property type="match status" value="1"/>
</dbReference>
<dbReference type="RefSeq" id="WP_353423705.1">
    <property type="nucleotide sequence ID" value="NZ_CP117826.1"/>
</dbReference>
<dbReference type="GO" id="GO:0030288">
    <property type="term" value="C:outer membrane-bounded periplasmic space"/>
    <property type="evidence" value="ECO:0007669"/>
    <property type="project" value="TreeGrafter"/>
</dbReference>
<evidence type="ECO:0000256" key="4">
    <source>
        <dbReference type="SAM" id="SignalP"/>
    </source>
</evidence>
<evidence type="ECO:0000313" key="6">
    <source>
        <dbReference type="EMBL" id="XCC62680.1"/>
    </source>
</evidence>
<feature type="signal peptide" evidence="4">
    <location>
        <begin position="1"/>
        <end position="29"/>
    </location>
</feature>
<dbReference type="Gene3D" id="3.40.50.2300">
    <property type="match status" value="2"/>
</dbReference>
<dbReference type="PANTHER" id="PTHR30036">
    <property type="entry name" value="D-XYLOSE-BINDING PERIPLASMIC PROTEIN"/>
    <property type="match status" value="1"/>
</dbReference>
<sequence length="353" mass="36922">MKKVKVFAILALVAVMVFAMFGCSSEAPAESSTPAESSQTAEETQTGSDGEPWKIGIVVKQMGAPYFDYAAEGSKKAAEEMGAEIISYTGPSSEDVNQEITFIEDLITQGADAILVSTADSTAIIPTINKAIEAGVAVFTFDIDAPDSDRLFCITAGDAVESGTAIGESIVEQTGGEGQVALLTGGLGSDTLNQRLDAIEAVLADYPDIEIVATEACDDDFEKCVSQVENLIQTYPDIKAFAGVSTVNPPAAAMAIESAGKTGEIISLGIGLPSQCSEYVDSGTIPELILWDPGVMGYDAAAAAINYLNDGSLPQDGQNFGEYGGEIIVPEGTTVGYIPSIIFTKDNIHDYEF</sequence>
<dbReference type="GO" id="GO:0030246">
    <property type="term" value="F:carbohydrate binding"/>
    <property type="evidence" value="ECO:0007669"/>
    <property type="project" value="TreeGrafter"/>
</dbReference>
<feature type="compositionally biased region" description="Low complexity" evidence="3">
    <location>
        <begin position="28"/>
        <end position="44"/>
    </location>
</feature>
<evidence type="ECO:0000256" key="3">
    <source>
        <dbReference type="SAM" id="MobiDB-lite"/>
    </source>
</evidence>
<proteinExistence type="inferred from homology"/>
<evidence type="ECO:0000259" key="5">
    <source>
        <dbReference type="Pfam" id="PF13407"/>
    </source>
</evidence>
<dbReference type="AlphaFoldDB" id="A0AAU8AA27"/>
<dbReference type="PANTHER" id="PTHR30036:SF7">
    <property type="entry name" value="ABC TRANSPORTER PERIPLASMIC-BINDING PROTEIN YPHF"/>
    <property type="match status" value="1"/>
</dbReference>
<dbReference type="InterPro" id="IPR025997">
    <property type="entry name" value="SBP_2_dom"/>
</dbReference>
<evidence type="ECO:0000256" key="1">
    <source>
        <dbReference type="ARBA" id="ARBA00004196"/>
    </source>
</evidence>
<comment type="similarity">
    <text evidence="2">Belongs to the bacterial solute-binding protein 2 family.</text>
</comment>
<comment type="subcellular location">
    <subcellularLocation>
        <location evidence="1">Cell envelope</location>
    </subcellularLocation>
</comment>
<dbReference type="CDD" id="cd06302">
    <property type="entry name" value="PBP1_LsrB_Quorum_Sensing-like"/>
    <property type="match status" value="1"/>
</dbReference>
<accession>A0AAU8AA27</accession>
<dbReference type="EMBL" id="CP117826">
    <property type="protein sequence ID" value="XCC62680.1"/>
    <property type="molecule type" value="Genomic_DNA"/>
</dbReference>
<dbReference type="InterPro" id="IPR028082">
    <property type="entry name" value="Peripla_BP_I"/>
</dbReference>
<organism evidence="6">
    <name type="scientific">Christensenella massiliensis</name>
    <dbReference type="NCBI Taxonomy" id="1805714"/>
    <lineage>
        <taxon>Bacteria</taxon>
        <taxon>Bacillati</taxon>
        <taxon>Bacillota</taxon>
        <taxon>Clostridia</taxon>
        <taxon>Christensenellales</taxon>
        <taxon>Christensenellaceae</taxon>
        <taxon>Christensenella</taxon>
    </lineage>
</organism>
<protein>
    <submittedName>
        <fullName evidence="6">Autoinducer 2 ABC transporter substrate-binding protein</fullName>
    </submittedName>
</protein>
<feature type="chain" id="PRO_5043582897" evidence="4">
    <location>
        <begin position="30"/>
        <end position="353"/>
    </location>
</feature>
<feature type="domain" description="Periplasmic binding protein" evidence="5">
    <location>
        <begin position="55"/>
        <end position="309"/>
    </location>
</feature>
<evidence type="ECO:0000256" key="2">
    <source>
        <dbReference type="ARBA" id="ARBA00007639"/>
    </source>
</evidence>
<reference evidence="6" key="1">
    <citation type="submission" date="2023-02" db="EMBL/GenBank/DDBJ databases">
        <title>Gut commensal Christensenella minuta modulates host metabolism via a new class of secondary bile acids.</title>
        <authorList>
            <person name="Liu C."/>
        </authorList>
    </citation>
    <scope>NUCLEOTIDE SEQUENCE</scope>
    <source>
        <strain evidence="6">CA70</strain>
    </source>
</reference>
<dbReference type="InterPro" id="IPR050555">
    <property type="entry name" value="Bact_Solute-Bind_Prot2"/>
</dbReference>
<dbReference type="PROSITE" id="PS51257">
    <property type="entry name" value="PROKAR_LIPOPROTEIN"/>
    <property type="match status" value="1"/>
</dbReference>
<gene>
    <name evidence="6" type="ORF">PUP29_01755</name>
</gene>
<name>A0AAU8AA27_9FIRM</name>
<keyword evidence="4" id="KW-0732">Signal</keyword>